<keyword evidence="2" id="KW-1185">Reference proteome</keyword>
<dbReference type="AlphaFoldDB" id="A0A380JBS4"/>
<dbReference type="Proteomes" id="UP000254082">
    <property type="component" value="Unassembled WGS sequence"/>
</dbReference>
<sequence length="78" mass="8967">MMTVKTRKQGNSIMITIPKDFNIPTGKEYEANLTVNGEIVFTPKEDETAHFVSDIEAFKNVDKILKEYDGIFKELVER</sequence>
<evidence type="ECO:0000313" key="2">
    <source>
        <dbReference type="Proteomes" id="UP000254082"/>
    </source>
</evidence>
<dbReference type="SUPFAM" id="SSF89447">
    <property type="entry name" value="AbrB/MazE/MraZ-like"/>
    <property type="match status" value="1"/>
</dbReference>
<accession>A0A380JBS4</accession>
<evidence type="ECO:0000313" key="1">
    <source>
        <dbReference type="EMBL" id="SUN35545.1"/>
    </source>
</evidence>
<dbReference type="NCBIfam" id="NF047400">
    <property type="entry name" value="MazE_PemI_antitoxin"/>
    <property type="match status" value="1"/>
</dbReference>
<proteinExistence type="predicted"/>
<name>A0A380JBS4_STRDO</name>
<dbReference type="EMBL" id="UHFA01000002">
    <property type="protein sequence ID" value="SUN35545.1"/>
    <property type="molecule type" value="Genomic_DNA"/>
</dbReference>
<protein>
    <submittedName>
        <fullName evidence="1">Toxin-antitoxin system, antitoxin component,AbrB family</fullName>
    </submittedName>
</protein>
<organism evidence="1 2">
    <name type="scientific">Streptococcus downei MFe28</name>
    <dbReference type="NCBI Taxonomy" id="764290"/>
    <lineage>
        <taxon>Bacteria</taxon>
        <taxon>Bacillati</taxon>
        <taxon>Bacillota</taxon>
        <taxon>Bacilli</taxon>
        <taxon>Lactobacillales</taxon>
        <taxon>Streptococcaceae</taxon>
        <taxon>Streptococcus</taxon>
    </lineage>
</organism>
<dbReference type="InterPro" id="IPR037914">
    <property type="entry name" value="SpoVT-AbrB_sf"/>
</dbReference>
<reference evidence="1 2" key="1">
    <citation type="submission" date="2018-06" db="EMBL/GenBank/DDBJ databases">
        <authorList>
            <consortium name="Pathogen Informatics"/>
            <person name="Doyle S."/>
        </authorList>
    </citation>
    <scope>NUCLEOTIDE SEQUENCE [LARGE SCALE GENOMIC DNA]</scope>
    <source>
        <strain evidence="2">NCTC 11391</strain>
    </source>
</reference>
<gene>
    <name evidence="1" type="ORF">NCTC11391_00573</name>
</gene>
<dbReference type="Gene3D" id="2.10.260.10">
    <property type="match status" value="1"/>
</dbReference>